<dbReference type="Pfam" id="PF00108">
    <property type="entry name" value="Thiolase_N"/>
    <property type="match status" value="1"/>
</dbReference>
<dbReference type="OrthoDB" id="9764638at2"/>
<proteinExistence type="inferred from homology"/>
<dbReference type="EMBL" id="BCMM01000040">
    <property type="protein sequence ID" value="GAQ66389.1"/>
    <property type="molecule type" value="Genomic_DNA"/>
</dbReference>
<reference evidence="12" key="3">
    <citation type="submission" date="2016-02" db="EMBL/GenBank/DDBJ databases">
        <title>Draft genome of pathogenic Streptomyces sp. in Japan.</title>
        <authorList>
            <person name="Tomihama T."/>
            <person name="Ikenaga M."/>
            <person name="Sakai M."/>
            <person name="Okubo T."/>
            <person name="Ikeda S."/>
        </authorList>
    </citation>
    <scope>NUCLEOTIDE SEQUENCE [LARGE SCALE GENOMIC DNA]</scope>
    <source>
        <strain evidence="12">S58</strain>
    </source>
</reference>
<feature type="active site" description="Acyl-thioester intermediate" evidence="7">
    <location>
        <position position="93"/>
    </location>
</feature>
<dbReference type="InterPro" id="IPR002155">
    <property type="entry name" value="Thiolase"/>
</dbReference>
<dbReference type="NCBIfam" id="TIGR01930">
    <property type="entry name" value="AcCoA-C-Actrans"/>
    <property type="match status" value="1"/>
</dbReference>
<dbReference type="FunFam" id="3.40.47.10:FF:000010">
    <property type="entry name" value="Acetyl-CoA acetyltransferase (Thiolase)"/>
    <property type="match status" value="1"/>
</dbReference>
<protein>
    <recommendedName>
        <fullName evidence="6">Probable acetyl-CoA acetyltransferase</fullName>
        <ecNumber evidence="2">2.3.1.9</ecNumber>
    </recommendedName>
    <alternativeName>
        <fullName evidence="5">Acetoacetyl-CoA thiolase</fullName>
    </alternativeName>
</protein>
<dbReference type="InterPro" id="IPR020613">
    <property type="entry name" value="Thiolase_CS"/>
</dbReference>
<dbReference type="InterPro" id="IPR020610">
    <property type="entry name" value="Thiolase_AS"/>
</dbReference>
<dbReference type="Proteomes" id="UP000067448">
    <property type="component" value="Unassembled WGS sequence"/>
</dbReference>
<comment type="caution">
    <text evidence="11">The sequence shown here is derived from an EMBL/GenBank/DDBJ whole genome shotgun (WGS) entry which is preliminary data.</text>
</comment>
<sequence length="400" mass="41118">MTGTNGRTSVIVAGARTPMGRLLGSLKSFSGADLGGFAIKAALDRAGIGGDQVQYVIMGQVLQAGAGQIPARQAAVKAGVPMNVPALTINKVCLSGLDAIALADQLIRAGEFDVIVAGGQESMTNAPHLLPKSREGYKYGAIQMLDAMAHDGLTDSFENIAMGESTEKHNTRLGILRPEQDEIAAQSHQRAAAAQKNGLFEAEITPVEIPQRKGEPVLFSQDEGIRGETTAESLAKLRPAFAKDGTITAGSASQISDGAAAVVVMSKEKAQELGLTWLAEIGAHGNVAGPDNSLQSQPSNAILHALKKDGLDVADLDLIEINEAFAAVAVQSMKDLGVSPEKVNVNGGAIALGHPIGMSGARLVLHLALELKRRGGGVGAAALCGGGGQGDALVVRVPRA</sequence>
<evidence type="ECO:0000256" key="1">
    <source>
        <dbReference type="ARBA" id="ARBA00010982"/>
    </source>
</evidence>
<dbReference type="PROSITE" id="PS00098">
    <property type="entry name" value="THIOLASE_1"/>
    <property type="match status" value="1"/>
</dbReference>
<dbReference type="AlphaFoldDB" id="A0A100JVD5"/>
<evidence type="ECO:0000313" key="12">
    <source>
        <dbReference type="Proteomes" id="UP000067448"/>
    </source>
</evidence>
<evidence type="ECO:0000256" key="5">
    <source>
        <dbReference type="ARBA" id="ARBA00030755"/>
    </source>
</evidence>
<evidence type="ECO:0000256" key="6">
    <source>
        <dbReference type="ARBA" id="ARBA00040529"/>
    </source>
</evidence>
<gene>
    <name evidence="11" type="ORF">SsS58_06820</name>
</gene>
<evidence type="ECO:0000256" key="8">
    <source>
        <dbReference type="RuleBase" id="RU003557"/>
    </source>
</evidence>
<evidence type="ECO:0000256" key="7">
    <source>
        <dbReference type="PIRSR" id="PIRSR000429-1"/>
    </source>
</evidence>
<evidence type="ECO:0000259" key="9">
    <source>
        <dbReference type="Pfam" id="PF00108"/>
    </source>
</evidence>
<dbReference type="CDD" id="cd00751">
    <property type="entry name" value="thiolase"/>
    <property type="match status" value="1"/>
</dbReference>
<accession>A0A100JVD5</accession>
<evidence type="ECO:0000259" key="10">
    <source>
        <dbReference type="Pfam" id="PF02803"/>
    </source>
</evidence>
<dbReference type="GO" id="GO:0003985">
    <property type="term" value="F:acetyl-CoA C-acetyltransferase activity"/>
    <property type="evidence" value="ECO:0007669"/>
    <property type="project" value="UniProtKB-EC"/>
</dbReference>
<organism evidence="11 12">
    <name type="scientific">Streptomyces scabiei</name>
    <dbReference type="NCBI Taxonomy" id="1930"/>
    <lineage>
        <taxon>Bacteria</taxon>
        <taxon>Bacillati</taxon>
        <taxon>Actinomycetota</taxon>
        <taxon>Actinomycetes</taxon>
        <taxon>Kitasatosporales</taxon>
        <taxon>Streptomycetaceae</taxon>
        <taxon>Streptomyces</taxon>
    </lineage>
</organism>
<dbReference type="Pfam" id="PF02803">
    <property type="entry name" value="Thiolase_C"/>
    <property type="match status" value="1"/>
</dbReference>
<evidence type="ECO:0000256" key="2">
    <source>
        <dbReference type="ARBA" id="ARBA00012705"/>
    </source>
</evidence>
<reference evidence="11 12" key="2">
    <citation type="journal article" date="2016" name="Genome Announc.">
        <title>Draft Genome Sequences of Streptomyces scabiei S58, Streptomyces turgidiscabies T45, and Streptomyces acidiscabies a10, the Pathogens of Potato Common Scab, Isolated in Japan.</title>
        <authorList>
            <person name="Tomihama T."/>
            <person name="Nishi Y."/>
            <person name="Sakai M."/>
            <person name="Ikenaga M."/>
            <person name="Okubo T."/>
            <person name="Ikeda S."/>
        </authorList>
    </citation>
    <scope>NUCLEOTIDE SEQUENCE [LARGE SCALE GENOMIC DNA]</scope>
    <source>
        <strain evidence="11 12">S58</strain>
    </source>
</reference>
<evidence type="ECO:0000256" key="4">
    <source>
        <dbReference type="ARBA" id="ARBA00023315"/>
    </source>
</evidence>
<feature type="active site" description="Proton acceptor" evidence="7">
    <location>
        <position position="354"/>
    </location>
</feature>
<dbReference type="InterPro" id="IPR020615">
    <property type="entry name" value="Thiolase_acyl_enz_int_AS"/>
</dbReference>
<dbReference type="PIRSF" id="PIRSF000429">
    <property type="entry name" value="Ac-CoA_Ac_transf"/>
    <property type="match status" value="1"/>
</dbReference>
<dbReference type="InterPro" id="IPR020617">
    <property type="entry name" value="Thiolase_C"/>
</dbReference>
<feature type="active site" description="Proton acceptor" evidence="7">
    <location>
        <position position="384"/>
    </location>
</feature>
<evidence type="ECO:0000256" key="3">
    <source>
        <dbReference type="ARBA" id="ARBA00022679"/>
    </source>
</evidence>
<dbReference type="PANTHER" id="PTHR18919:SF107">
    <property type="entry name" value="ACETYL-COA ACETYLTRANSFERASE, CYTOSOLIC"/>
    <property type="match status" value="1"/>
</dbReference>
<dbReference type="Gene3D" id="3.40.47.10">
    <property type="match status" value="2"/>
</dbReference>
<keyword evidence="4 8" id="KW-0012">Acyltransferase</keyword>
<reference evidence="12" key="1">
    <citation type="submission" date="2015-11" db="EMBL/GenBank/DDBJ databases">
        <authorList>
            <consortium name="Cross-ministerial Strategic Innovation Promotion Program (SIP) consortium"/>
            <person name="Tomihama T."/>
            <person name="Ikenaga M."/>
            <person name="Sakai M."/>
            <person name="Okubo T."/>
            <person name="Ikeda S."/>
        </authorList>
    </citation>
    <scope>NUCLEOTIDE SEQUENCE [LARGE SCALE GENOMIC DNA]</scope>
    <source>
        <strain evidence="12">S58</strain>
    </source>
</reference>
<dbReference type="PROSITE" id="PS00737">
    <property type="entry name" value="THIOLASE_2"/>
    <property type="match status" value="1"/>
</dbReference>
<feature type="domain" description="Thiolase C-terminal" evidence="10">
    <location>
        <begin position="276"/>
        <end position="396"/>
    </location>
</feature>
<evidence type="ECO:0000313" key="11">
    <source>
        <dbReference type="EMBL" id="GAQ66389.1"/>
    </source>
</evidence>
<dbReference type="SUPFAM" id="SSF53901">
    <property type="entry name" value="Thiolase-like"/>
    <property type="match status" value="2"/>
</dbReference>
<feature type="domain" description="Thiolase N-terminal" evidence="9">
    <location>
        <begin position="10"/>
        <end position="268"/>
    </location>
</feature>
<name>A0A100JVD5_STRSC</name>
<dbReference type="InterPro" id="IPR020616">
    <property type="entry name" value="Thiolase_N"/>
</dbReference>
<dbReference type="PROSITE" id="PS00099">
    <property type="entry name" value="THIOLASE_3"/>
    <property type="match status" value="1"/>
</dbReference>
<keyword evidence="3 8" id="KW-0808">Transferase</keyword>
<dbReference type="EC" id="2.3.1.9" evidence="2"/>
<dbReference type="RefSeq" id="WP_079081982.1">
    <property type="nucleotide sequence ID" value="NZ_BCMM01000040.1"/>
</dbReference>
<dbReference type="PANTHER" id="PTHR18919">
    <property type="entry name" value="ACETYL-COA C-ACYLTRANSFERASE"/>
    <property type="match status" value="1"/>
</dbReference>
<dbReference type="InterPro" id="IPR016039">
    <property type="entry name" value="Thiolase-like"/>
</dbReference>
<comment type="similarity">
    <text evidence="1 8">Belongs to the thiolase-like superfamily. Thiolase family.</text>
</comment>